<feature type="transmembrane region" description="Helical" evidence="1">
    <location>
        <begin position="83"/>
        <end position="107"/>
    </location>
</feature>
<feature type="transmembrane region" description="Helical" evidence="1">
    <location>
        <begin position="50"/>
        <end position="71"/>
    </location>
</feature>
<name>F0WNL4_9STRA</name>
<sequence>MGMLHAWEVLQALQYFFQRSTLHGINCKSVFDLMEMGWPYPFLQIQFRQALRGLFVLISGFVTASLVLLCAMRSMLGYQNVKVFQCMLMCTFLGLLTLIFVLVRFIVLPTPQKYGPLFSKIRSEYGMLDAVITSSMHACMQIYQGPQLIIVWALSIAYSWVWNWAICYLLNDEFVVPDSMGAIFLGCVSTYLFLTGGMYVDTSPMQANALVTLKGYMQRNFLQSWRYALIGYPSLILLCSLSQYTSTPTWLSCKSYAISTFFELFVQLCATSLLKSSFYRSQALDRKNEVDRKKCWRLLLNWARDNLYRLNKENTTLHTLFISNRLADSAVVTGSPPEHYVVALQERMDTIGKLLAIGEIDQKPAFDLNGIDFQAPDHLEAALWINELKKISQFRSHWRQDLYVDSELWKSCFSITSGIVDSFTLSLKIYTDLYKYQRELEEEKAKEMGKSVLALIRFIMHQSKVHPLFLLDRHPHLATLRVTPCQSVSKLRGFVDYHLQLAIRACILQQAKESIFLSTEDVLQTQYTLGSFILQSRKQDTQGNVKHTITAALCSLMNCHSALKSYISHSECSQLDSEQVTAELVVLQRGIEKTLARLLAALQKETKALSLPTSVWKKLQDFVDTRI</sequence>
<evidence type="ECO:0000256" key="1">
    <source>
        <dbReference type="SAM" id="Phobius"/>
    </source>
</evidence>
<protein>
    <submittedName>
        <fullName evidence="2">Uncharacterized protein AlNc14C172G8037</fullName>
    </submittedName>
</protein>
<feature type="transmembrane region" description="Helical" evidence="1">
    <location>
        <begin position="225"/>
        <end position="244"/>
    </location>
</feature>
<feature type="transmembrane region" description="Helical" evidence="1">
    <location>
        <begin position="149"/>
        <end position="170"/>
    </location>
</feature>
<reference evidence="2" key="1">
    <citation type="journal article" date="2011" name="PLoS Biol.">
        <title>Gene gain and loss during evolution of obligate parasitism in the white rust pathogen of Arabidopsis thaliana.</title>
        <authorList>
            <person name="Kemen E."/>
            <person name="Gardiner A."/>
            <person name="Schultz-Larsen T."/>
            <person name="Kemen A.C."/>
            <person name="Balmuth A.L."/>
            <person name="Robert-Seilaniantz A."/>
            <person name="Bailey K."/>
            <person name="Holub E."/>
            <person name="Studholme D.J."/>
            <person name="Maclean D."/>
            <person name="Jones J.D."/>
        </authorList>
    </citation>
    <scope>NUCLEOTIDE SEQUENCE</scope>
</reference>
<dbReference type="HOGENOM" id="CLU_458922_0_0_1"/>
<gene>
    <name evidence="2" type="primary">AlNc14C172G8037</name>
    <name evidence="2" type="ORF">ALNC14_090480</name>
</gene>
<accession>F0WNL4</accession>
<feature type="transmembrane region" description="Helical" evidence="1">
    <location>
        <begin position="182"/>
        <end position="200"/>
    </location>
</feature>
<keyword evidence="1" id="KW-0472">Membrane</keyword>
<reference evidence="2" key="2">
    <citation type="submission" date="2011-02" db="EMBL/GenBank/DDBJ databases">
        <authorList>
            <person name="MacLean D."/>
        </authorList>
    </citation>
    <scope>NUCLEOTIDE SEQUENCE</scope>
</reference>
<keyword evidence="1" id="KW-0812">Transmembrane</keyword>
<keyword evidence="1" id="KW-1133">Transmembrane helix</keyword>
<dbReference type="EMBL" id="FR824217">
    <property type="protein sequence ID" value="CCA22905.1"/>
    <property type="molecule type" value="Genomic_DNA"/>
</dbReference>
<proteinExistence type="predicted"/>
<evidence type="ECO:0000313" key="2">
    <source>
        <dbReference type="EMBL" id="CCA22905.1"/>
    </source>
</evidence>
<dbReference type="AlphaFoldDB" id="F0WNL4"/>
<organism evidence="2">
    <name type="scientific">Albugo laibachii Nc14</name>
    <dbReference type="NCBI Taxonomy" id="890382"/>
    <lineage>
        <taxon>Eukaryota</taxon>
        <taxon>Sar</taxon>
        <taxon>Stramenopiles</taxon>
        <taxon>Oomycota</taxon>
        <taxon>Peronosporomycetes</taxon>
        <taxon>Albuginales</taxon>
        <taxon>Albuginaceae</taxon>
        <taxon>Albugo</taxon>
    </lineage>
</organism>